<gene>
    <name evidence="4" type="ORF">SO694_00057268</name>
</gene>
<reference evidence="4 5" key="1">
    <citation type="submission" date="2024-03" db="EMBL/GenBank/DDBJ databases">
        <title>Aureococcus anophagefferens CCMP1851 and Kratosvirus quantuckense: Draft genome of a second virus-susceptible host strain in the model system.</title>
        <authorList>
            <person name="Chase E."/>
            <person name="Truchon A.R."/>
            <person name="Schepens W."/>
            <person name="Wilhelm S.W."/>
        </authorList>
    </citation>
    <scope>NUCLEOTIDE SEQUENCE [LARGE SCALE GENOMIC DNA]</scope>
    <source>
        <strain evidence="4 5">CCMP1851</strain>
    </source>
</reference>
<dbReference type="InterPro" id="IPR011009">
    <property type="entry name" value="Kinase-like_dom_sf"/>
</dbReference>
<feature type="compositionally biased region" description="Low complexity" evidence="1">
    <location>
        <begin position="1"/>
        <end position="15"/>
    </location>
</feature>
<dbReference type="InterPro" id="IPR004147">
    <property type="entry name" value="ABC1_dom"/>
</dbReference>
<dbReference type="SUPFAM" id="SSF56112">
    <property type="entry name" value="Protein kinase-like (PK-like)"/>
    <property type="match status" value="1"/>
</dbReference>
<evidence type="ECO:0000259" key="3">
    <source>
        <dbReference type="Pfam" id="PF03109"/>
    </source>
</evidence>
<feature type="compositionally biased region" description="Pro residues" evidence="1">
    <location>
        <begin position="16"/>
        <end position="25"/>
    </location>
</feature>
<keyword evidence="2" id="KW-0472">Membrane</keyword>
<feature type="domain" description="ABC1 atypical kinase-like" evidence="3">
    <location>
        <begin position="171"/>
        <end position="386"/>
    </location>
</feature>
<comment type="caution">
    <text evidence="4">The sequence shown here is derived from an EMBL/GenBank/DDBJ whole genome shotgun (WGS) entry which is preliminary data.</text>
</comment>
<organism evidence="4 5">
    <name type="scientific">Aureococcus anophagefferens</name>
    <name type="common">Harmful bloom alga</name>
    <dbReference type="NCBI Taxonomy" id="44056"/>
    <lineage>
        <taxon>Eukaryota</taxon>
        <taxon>Sar</taxon>
        <taxon>Stramenopiles</taxon>
        <taxon>Ochrophyta</taxon>
        <taxon>Pelagophyceae</taxon>
        <taxon>Pelagomonadales</taxon>
        <taxon>Pelagomonadaceae</taxon>
        <taxon>Aureococcus</taxon>
    </lineage>
</organism>
<dbReference type="EMBL" id="JBBJCI010000210">
    <property type="protein sequence ID" value="KAK7240602.1"/>
    <property type="molecule type" value="Genomic_DNA"/>
</dbReference>
<keyword evidence="2" id="KW-1133">Transmembrane helix</keyword>
<feature type="region of interest" description="Disordered" evidence="1">
    <location>
        <begin position="1"/>
        <end position="26"/>
    </location>
</feature>
<accession>A0ABR1FXA5</accession>
<keyword evidence="5" id="KW-1185">Reference proteome</keyword>
<dbReference type="Pfam" id="PF03109">
    <property type="entry name" value="ABC1"/>
    <property type="match status" value="1"/>
</dbReference>
<protein>
    <recommendedName>
        <fullName evidence="3">ABC1 atypical kinase-like domain-containing protein</fullName>
    </recommendedName>
</protein>
<dbReference type="PANTHER" id="PTHR43173">
    <property type="entry name" value="ABC1 FAMILY PROTEIN"/>
    <property type="match status" value="1"/>
</dbReference>
<evidence type="ECO:0000313" key="4">
    <source>
        <dbReference type="EMBL" id="KAK7240602.1"/>
    </source>
</evidence>
<dbReference type="Proteomes" id="UP001363151">
    <property type="component" value="Unassembled WGS sequence"/>
</dbReference>
<proteinExistence type="predicted"/>
<name>A0ABR1FXA5_AURAN</name>
<evidence type="ECO:0000256" key="1">
    <source>
        <dbReference type="SAM" id="MobiDB-lite"/>
    </source>
</evidence>
<dbReference type="CDD" id="cd05121">
    <property type="entry name" value="ABC1_ADCK3-like"/>
    <property type="match status" value="1"/>
</dbReference>
<dbReference type="InterPro" id="IPR051130">
    <property type="entry name" value="Mito_struct-func_regulator"/>
</dbReference>
<dbReference type="PANTHER" id="PTHR43173:SF19">
    <property type="entry name" value="AARF DOMAIN-CONTAINING PROTEIN KINASE 1"/>
    <property type="match status" value="1"/>
</dbReference>
<feature type="transmembrane region" description="Helical" evidence="2">
    <location>
        <begin position="587"/>
        <end position="612"/>
    </location>
</feature>
<sequence length="613" mass="66339">MFGACRSPRGGEAPSSPAPPPPPSPTLEAASLGEKFVGAGRNLSLTRKVLPIAFRFRDVQLKMRAVRKKLRDSDPDKFYATRDATWDAIHEREAAKIAKIGRDMGGIYNKAWQFMATQDLLLPSPWVAEMQFSFEDFPPRPWAELEKTVERALAGRPPSAGAPPDATGLLRYFASVDPAPLASASIGQVHAATLYSGEAVVVKVIYPEIRTHMRSDLANIAQVADLIFGMIDMPIKDTIMTILGEFMISFPLEMDFGNELENTRRTRALIDAEGLGDAIRVPRCYDELSDASVLVMERLDGTTVASLAESKAGGVSEEASKSVLRIVDVLGKMIFRDGWFHADTGADTHPGNVMVLGDGSVGLIDFGQCCALNDESRKRLCSLVMLLRLRSPALLKLTFADLPSLFGDFDFKFNTADVDEIGALFAYFFDTDATAGGTVDPATYESIRRTARYKPAALPIATDCPKEVVFFGRVVASLRKCFEKVGLEGFSVVDAWYGVARRSLAELRAAEDAPDRVADSLLALLPADPGHLELQRSLAMRFLDVPDAEKAAAVDAHRPLLAAAVAAPEFARSVAGFALLRPDDLRAALVVAGAAVLFAACSLVGTLARWALT</sequence>
<evidence type="ECO:0000313" key="5">
    <source>
        <dbReference type="Proteomes" id="UP001363151"/>
    </source>
</evidence>
<keyword evidence="2" id="KW-0812">Transmembrane</keyword>
<evidence type="ECO:0000256" key="2">
    <source>
        <dbReference type="SAM" id="Phobius"/>
    </source>
</evidence>